<dbReference type="GO" id="GO:0051603">
    <property type="term" value="P:proteolysis involved in protein catabolic process"/>
    <property type="evidence" value="ECO:0007669"/>
    <property type="project" value="TreeGrafter"/>
</dbReference>
<comment type="cofactor">
    <cofactor evidence="6">
        <name>Zn(2+)</name>
        <dbReference type="ChEBI" id="CHEBI:29105"/>
    </cofactor>
    <text evidence="6">Binds 1 zinc ion per subunit.</text>
</comment>
<dbReference type="GO" id="GO:0016020">
    <property type="term" value="C:membrane"/>
    <property type="evidence" value="ECO:0007669"/>
    <property type="project" value="TreeGrafter"/>
</dbReference>
<feature type="domain" description="Peptidase M48" evidence="8">
    <location>
        <begin position="100"/>
        <end position="261"/>
    </location>
</feature>
<reference evidence="9 10" key="1">
    <citation type="submission" date="2016-10" db="EMBL/GenBank/DDBJ databases">
        <authorList>
            <person name="de Groot N.N."/>
        </authorList>
    </citation>
    <scope>NUCLEOTIDE SEQUENCE [LARGE SCALE GENOMIC DNA]</scope>
    <source>
        <strain evidence="9 10">ATCC 43154</strain>
    </source>
</reference>
<feature type="compositionally biased region" description="Basic and acidic residues" evidence="7">
    <location>
        <begin position="254"/>
        <end position="266"/>
    </location>
</feature>
<name>A0A1I4Q9I4_9BURK</name>
<evidence type="ECO:0000256" key="5">
    <source>
        <dbReference type="ARBA" id="ARBA00023049"/>
    </source>
</evidence>
<dbReference type="Pfam" id="PF01435">
    <property type="entry name" value="Peptidase_M48"/>
    <property type="match status" value="1"/>
</dbReference>
<dbReference type="InterPro" id="IPR051156">
    <property type="entry name" value="Mito/Outer_Membr_Metalloprot"/>
</dbReference>
<evidence type="ECO:0000313" key="10">
    <source>
        <dbReference type="Proteomes" id="UP000199470"/>
    </source>
</evidence>
<dbReference type="Proteomes" id="UP000199470">
    <property type="component" value="Unassembled WGS sequence"/>
</dbReference>
<dbReference type="STRING" id="758825.SAMN02982985_03837"/>
<organism evidence="9 10">
    <name type="scientific">Rugamonas rubra</name>
    <dbReference type="NCBI Taxonomy" id="758825"/>
    <lineage>
        <taxon>Bacteria</taxon>
        <taxon>Pseudomonadati</taxon>
        <taxon>Pseudomonadota</taxon>
        <taxon>Betaproteobacteria</taxon>
        <taxon>Burkholderiales</taxon>
        <taxon>Oxalobacteraceae</taxon>
        <taxon>Telluria group</taxon>
        <taxon>Rugamonas</taxon>
    </lineage>
</organism>
<keyword evidence="10" id="KW-1185">Reference proteome</keyword>
<keyword evidence="5 6" id="KW-0482">Metalloprotease</keyword>
<evidence type="ECO:0000313" key="9">
    <source>
        <dbReference type="EMBL" id="SFM36717.1"/>
    </source>
</evidence>
<dbReference type="InterPro" id="IPR001915">
    <property type="entry name" value="Peptidase_M48"/>
</dbReference>
<evidence type="ECO:0000256" key="2">
    <source>
        <dbReference type="ARBA" id="ARBA00022723"/>
    </source>
</evidence>
<feature type="compositionally biased region" description="Low complexity" evidence="7">
    <location>
        <begin position="241"/>
        <end position="252"/>
    </location>
</feature>
<protein>
    <submittedName>
        <fullName evidence="9">Putative metalloprotease</fullName>
    </submittedName>
</protein>
<sequence>MASIRSSWSENPVKSLPALLAGGVLVLSAFASPLAGALDLGGLTNSASLAVKAATLSDAEVVDLADKSCAALDRTNKIAAPGSKYAKRLAAALKPLNMSKFNGKKLDAKVYLVTDVNAFAMDNGCIRVFAGLMDIMNDDEVRAVVGHEIGHVLLGHSKKSMQTAYTLQAARGAAGAVSGTVATLSQSDLGDLGQKFILAQFSQSQETDADDQSYGILYKEKLSRTGLVTLFQKLAKLEGSGHSMFSSHPSSPDRAQHIQSRIDKDG</sequence>
<keyword evidence="4 6" id="KW-0862">Zinc</keyword>
<evidence type="ECO:0000259" key="8">
    <source>
        <dbReference type="Pfam" id="PF01435"/>
    </source>
</evidence>
<dbReference type="PANTHER" id="PTHR22726">
    <property type="entry name" value="METALLOENDOPEPTIDASE OMA1"/>
    <property type="match status" value="1"/>
</dbReference>
<dbReference type="EMBL" id="FOTW01000018">
    <property type="protein sequence ID" value="SFM36717.1"/>
    <property type="molecule type" value="Genomic_DNA"/>
</dbReference>
<dbReference type="AlphaFoldDB" id="A0A1I4Q9I4"/>
<dbReference type="OrthoDB" id="9810445at2"/>
<gene>
    <name evidence="9" type="ORF">SAMN02982985_03837</name>
</gene>
<evidence type="ECO:0000256" key="7">
    <source>
        <dbReference type="SAM" id="MobiDB-lite"/>
    </source>
</evidence>
<keyword evidence="3 6" id="KW-0378">Hydrolase</keyword>
<evidence type="ECO:0000256" key="6">
    <source>
        <dbReference type="RuleBase" id="RU003983"/>
    </source>
</evidence>
<evidence type="ECO:0000256" key="3">
    <source>
        <dbReference type="ARBA" id="ARBA00022801"/>
    </source>
</evidence>
<keyword evidence="2" id="KW-0479">Metal-binding</keyword>
<dbReference type="RefSeq" id="WP_093389326.1">
    <property type="nucleotide sequence ID" value="NZ_FOTW01000018.1"/>
</dbReference>
<feature type="region of interest" description="Disordered" evidence="7">
    <location>
        <begin position="241"/>
        <end position="266"/>
    </location>
</feature>
<dbReference type="Gene3D" id="3.30.2010.10">
    <property type="entry name" value="Metalloproteases ('zincins'), catalytic domain"/>
    <property type="match status" value="1"/>
</dbReference>
<dbReference type="GO" id="GO:0046872">
    <property type="term" value="F:metal ion binding"/>
    <property type="evidence" value="ECO:0007669"/>
    <property type="project" value="UniProtKB-KW"/>
</dbReference>
<accession>A0A1I4Q9I4</accession>
<comment type="similarity">
    <text evidence="6">Belongs to the peptidase M48 family.</text>
</comment>
<evidence type="ECO:0000256" key="1">
    <source>
        <dbReference type="ARBA" id="ARBA00022670"/>
    </source>
</evidence>
<keyword evidence="1 6" id="KW-0645">Protease</keyword>
<proteinExistence type="inferred from homology"/>
<evidence type="ECO:0000256" key="4">
    <source>
        <dbReference type="ARBA" id="ARBA00022833"/>
    </source>
</evidence>
<dbReference type="PANTHER" id="PTHR22726:SF8">
    <property type="entry name" value="METALLOPROTEASE YCAL"/>
    <property type="match status" value="1"/>
</dbReference>
<dbReference type="GO" id="GO:0004222">
    <property type="term" value="F:metalloendopeptidase activity"/>
    <property type="evidence" value="ECO:0007669"/>
    <property type="project" value="InterPro"/>
</dbReference>